<evidence type="ECO:0000313" key="5">
    <source>
        <dbReference type="EMBL" id="KAK7713786.1"/>
    </source>
</evidence>
<name>A0ABR1NSV4_DIAER</name>
<sequence>MDQQKSNGVTAKQYQMDETKAEELRRLAAEVADAVEARIIGDSGGGERIRRSTQKVQIAGMGPAEYWGTQLWQAKVAGKIKSDELLIIRIMRVLTGVGICDETGPNTYRANELSKIAASLHGQAGVKIENELLFPIAAKVVPYMREHGFKQFPRRPKEMDPTQYAFGGKMMWEHFRDSPEHKQWFDTLMVENRAVNIPWFDIYPFADELGQAFSNDPNNVLLVDVGGNRGADILEFRQAYPNLPGRLILQELPETIAAVDKASMADIELQAYDFFTPQPVKGAKAYFWRWILHNWDDESIRTFLSKTVEVMDKDSKILIEEYVLPDIGVDIKCGSHDILMMLYHSGMERSLSQWRSLMDSCGLKIVKVWTRPDTDPSILECGLKQE</sequence>
<keyword evidence="3" id="KW-0949">S-adenosyl-L-methionine</keyword>
<dbReference type="Gene3D" id="3.40.50.150">
    <property type="entry name" value="Vaccinia Virus protein VP39"/>
    <property type="match status" value="1"/>
</dbReference>
<evidence type="ECO:0000256" key="2">
    <source>
        <dbReference type="ARBA" id="ARBA00022679"/>
    </source>
</evidence>
<dbReference type="Proteomes" id="UP001430848">
    <property type="component" value="Unassembled WGS sequence"/>
</dbReference>
<keyword evidence="6" id="KW-1185">Reference proteome</keyword>
<dbReference type="PROSITE" id="PS51683">
    <property type="entry name" value="SAM_OMT_II"/>
    <property type="match status" value="1"/>
</dbReference>
<evidence type="ECO:0000256" key="3">
    <source>
        <dbReference type="ARBA" id="ARBA00022691"/>
    </source>
</evidence>
<gene>
    <name evidence="5" type="ORF">SLS63_011948</name>
</gene>
<reference evidence="5 6" key="1">
    <citation type="submission" date="2024-02" db="EMBL/GenBank/DDBJ databases">
        <title>De novo assembly and annotation of 12 fungi associated with fruit tree decline syndrome in Ontario, Canada.</title>
        <authorList>
            <person name="Sulman M."/>
            <person name="Ellouze W."/>
            <person name="Ilyukhin E."/>
        </authorList>
    </citation>
    <scope>NUCLEOTIDE SEQUENCE [LARGE SCALE GENOMIC DNA]</scope>
    <source>
        <strain evidence="5 6">M169</strain>
    </source>
</reference>
<dbReference type="EMBL" id="JAKNSF020000122">
    <property type="protein sequence ID" value="KAK7713786.1"/>
    <property type="molecule type" value="Genomic_DNA"/>
</dbReference>
<proteinExistence type="predicted"/>
<evidence type="ECO:0000259" key="4">
    <source>
        <dbReference type="Pfam" id="PF00891"/>
    </source>
</evidence>
<keyword evidence="2" id="KW-0808">Transferase</keyword>
<dbReference type="PANTHER" id="PTHR43712">
    <property type="entry name" value="PUTATIVE (AFU_ORTHOLOGUE AFUA_4G14580)-RELATED"/>
    <property type="match status" value="1"/>
</dbReference>
<comment type="caution">
    <text evidence="5">The sequence shown here is derived from an EMBL/GenBank/DDBJ whole genome shotgun (WGS) entry which is preliminary data.</text>
</comment>
<evidence type="ECO:0000313" key="6">
    <source>
        <dbReference type="Proteomes" id="UP001430848"/>
    </source>
</evidence>
<evidence type="ECO:0000256" key="1">
    <source>
        <dbReference type="ARBA" id="ARBA00022603"/>
    </source>
</evidence>
<dbReference type="InterPro" id="IPR016461">
    <property type="entry name" value="COMT-like"/>
</dbReference>
<organism evidence="5 6">
    <name type="scientific">Diaporthe eres</name>
    <name type="common">Phomopsis oblonga</name>
    <dbReference type="NCBI Taxonomy" id="83184"/>
    <lineage>
        <taxon>Eukaryota</taxon>
        <taxon>Fungi</taxon>
        <taxon>Dikarya</taxon>
        <taxon>Ascomycota</taxon>
        <taxon>Pezizomycotina</taxon>
        <taxon>Sordariomycetes</taxon>
        <taxon>Sordariomycetidae</taxon>
        <taxon>Diaporthales</taxon>
        <taxon>Diaporthaceae</taxon>
        <taxon>Diaporthe</taxon>
        <taxon>Diaporthe eres species complex</taxon>
    </lineage>
</organism>
<dbReference type="InterPro" id="IPR001077">
    <property type="entry name" value="COMT_C"/>
</dbReference>
<dbReference type="SUPFAM" id="SSF53335">
    <property type="entry name" value="S-adenosyl-L-methionine-dependent methyltransferases"/>
    <property type="match status" value="1"/>
</dbReference>
<dbReference type="InterPro" id="IPR029063">
    <property type="entry name" value="SAM-dependent_MTases_sf"/>
</dbReference>
<accession>A0ABR1NSV4</accession>
<protein>
    <recommendedName>
        <fullName evidence="4">O-methyltransferase C-terminal domain-containing protein</fullName>
    </recommendedName>
</protein>
<dbReference type="Pfam" id="PF00891">
    <property type="entry name" value="Methyltransf_2"/>
    <property type="match status" value="1"/>
</dbReference>
<feature type="domain" description="O-methyltransferase C-terminal" evidence="4">
    <location>
        <begin position="164"/>
        <end position="362"/>
    </location>
</feature>
<dbReference type="PANTHER" id="PTHR43712:SF11">
    <property type="entry name" value="O-METHYLTRANSFERASE (AFU_ORTHOLOGUE AFUA_2G17820)-RELATED"/>
    <property type="match status" value="1"/>
</dbReference>
<keyword evidence="1" id="KW-0489">Methyltransferase</keyword>